<reference evidence="1 2" key="1">
    <citation type="submission" date="2024-10" db="EMBL/GenBank/DDBJ databases">
        <title>The Natural Products Discovery Center: Release of the First 8490 Sequenced Strains for Exploring Actinobacteria Biosynthetic Diversity.</title>
        <authorList>
            <person name="Kalkreuter E."/>
            <person name="Kautsar S.A."/>
            <person name="Yang D."/>
            <person name="Bader C.D."/>
            <person name="Teijaro C.N."/>
            <person name="Fluegel L."/>
            <person name="Davis C.M."/>
            <person name="Simpson J.R."/>
            <person name="Lauterbach L."/>
            <person name="Steele A.D."/>
            <person name="Gui C."/>
            <person name="Meng S."/>
            <person name="Li G."/>
            <person name="Viehrig K."/>
            <person name="Ye F."/>
            <person name="Su P."/>
            <person name="Kiefer A.F."/>
            <person name="Nichols A."/>
            <person name="Cepeda A.J."/>
            <person name="Yan W."/>
            <person name="Fan B."/>
            <person name="Jiang Y."/>
            <person name="Adhikari A."/>
            <person name="Zheng C.-J."/>
            <person name="Schuster L."/>
            <person name="Cowan T.M."/>
            <person name="Smanski M.J."/>
            <person name="Chevrette M.G."/>
            <person name="De Carvalho L.P.S."/>
            <person name="Shen B."/>
        </authorList>
    </citation>
    <scope>NUCLEOTIDE SEQUENCE [LARGE SCALE GENOMIC DNA]</scope>
    <source>
        <strain evidence="1 2">NPDC002173</strain>
    </source>
</reference>
<evidence type="ECO:0000313" key="1">
    <source>
        <dbReference type="EMBL" id="MFF3664969.1"/>
    </source>
</evidence>
<sequence length="78" mass="8402">MIDSEMALVNGLVMRDPVPELAEVVQVHMERLAQSPIAGKRAMESGSPELLLVATVAAEQGDPEAERQLRYDVSGSNP</sequence>
<accession>A0ABW6SJ20</accession>
<organism evidence="1 2">
    <name type="scientific">Microtetraspora malaysiensis</name>
    <dbReference type="NCBI Taxonomy" id="161358"/>
    <lineage>
        <taxon>Bacteria</taxon>
        <taxon>Bacillati</taxon>
        <taxon>Actinomycetota</taxon>
        <taxon>Actinomycetes</taxon>
        <taxon>Streptosporangiales</taxon>
        <taxon>Streptosporangiaceae</taxon>
        <taxon>Microtetraspora</taxon>
    </lineage>
</organism>
<gene>
    <name evidence="1" type="ORF">ACFYXI_05190</name>
</gene>
<dbReference type="RefSeq" id="WP_387408998.1">
    <property type="nucleotide sequence ID" value="NZ_JBIASD010000003.1"/>
</dbReference>
<proteinExistence type="predicted"/>
<keyword evidence="2" id="KW-1185">Reference proteome</keyword>
<protein>
    <submittedName>
        <fullName evidence="1">Uncharacterized protein</fullName>
    </submittedName>
</protein>
<evidence type="ECO:0000313" key="2">
    <source>
        <dbReference type="Proteomes" id="UP001602013"/>
    </source>
</evidence>
<dbReference type="EMBL" id="JBIASD010000003">
    <property type="protein sequence ID" value="MFF3664969.1"/>
    <property type="molecule type" value="Genomic_DNA"/>
</dbReference>
<comment type="caution">
    <text evidence="1">The sequence shown here is derived from an EMBL/GenBank/DDBJ whole genome shotgun (WGS) entry which is preliminary data.</text>
</comment>
<dbReference type="Proteomes" id="UP001602013">
    <property type="component" value="Unassembled WGS sequence"/>
</dbReference>
<name>A0ABW6SJ20_9ACTN</name>